<reference evidence="1 2" key="1">
    <citation type="submission" date="2023-07" db="EMBL/GenBank/DDBJ databases">
        <authorList>
            <person name="Kim M.K."/>
        </authorList>
    </citation>
    <scope>NUCLEOTIDE SEQUENCE [LARGE SCALE GENOMIC DNA]</scope>
    <source>
        <strain evidence="1 2">KR1UV-12</strain>
    </source>
</reference>
<evidence type="ECO:0000313" key="2">
    <source>
        <dbReference type="Proteomes" id="UP001230685"/>
    </source>
</evidence>
<keyword evidence="2" id="KW-1185">Reference proteome</keyword>
<protein>
    <recommendedName>
        <fullName evidence="3">DUF2783 domain-containing protein</fullName>
    </recommendedName>
</protein>
<comment type="caution">
    <text evidence="1">The sequence shown here is derived from an EMBL/GenBank/DDBJ whole genome shotgun (WGS) entry which is preliminary data.</text>
</comment>
<evidence type="ECO:0008006" key="3">
    <source>
        <dbReference type="Google" id="ProtNLM"/>
    </source>
</evidence>
<gene>
    <name evidence="1" type="ORF">Q5H91_07335</name>
</gene>
<name>A0ABT9EJB2_9SPHN</name>
<organism evidence="1 2">
    <name type="scientific">Sphingomonas aurea</name>
    <dbReference type="NCBI Taxonomy" id="3063994"/>
    <lineage>
        <taxon>Bacteria</taxon>
        <taxon>Pseudomonadati</taxon>
        <taxon>Pseudomonadota</taxon>
        <taxon>Alphaproteobacteria</taxon>
        <taxon>Sphingomonadales</taxon>
        <taxon>Sphingomonadaceae</taxon>
        <taxon>Sphingomonas</taxon>
    </lineage>
</organism>
<evidence type="ECO:0000313" key="1">
    <source>
        <dbReference type="EMBL" id="MDP1027019.1"/>
    </source>
</evidence>
<proteinExistence type="predicted"/>
<accession>A0ABT9EJB2</accession>
<sequence>MTDELPSKLDQAVKLLVQALALADENNCPLVAAHIEMAIEAAREKNGEA</sequence>
<dbReference type="RefSeq" id="WP_305172698.1">
    <property type="nucleotide sequence ID" value="NZ_JAUUDS010000002.1"/>
</dbReference>
<dbReference type="EMBL" id="JAUUDS010000002">
    <property type="protein sequence ID" value="MDP1027019.1"/>
    <property type="molecule type" value="Genomic_DNA"/>
</dbReference>
<dbReference type="Proteomes" id="UP001230685">
    <property type="component" value="Unassembled WGS sequence"/>
</dbReference>